<dbReference type="AlphaFoldDB" id="A0A261UWW5"/>
<evidence type="ECO:0000256" key="1">
    <source>
        <dbReference type="ARBA" id="ARBA00009437"/>
    </source>
</evidence>
<dbReference type="GO" id="GO:0003700">
    <property type="term" value="F:DNA-binding transcription factor activity"/>
    <property type="evidence" value="ECO:0007669"/>
    <property type="project" value="InterPro"/>
</dbReference>
<dbReference type="Proteomes" id="UP000216885">
    <property type="component" value="Unassembled WGS sequence"/>
</dbReference>
<reference evidence="6 7" key="1">
    <citation type="submission" date="2017-05" db="EMBL/GenBank/DDBJ databases">
        <title>Complete and WGS of Bordetella genogroups.</title>
        <authorList>
            <person name="Spilker T."/>
            <person name="LiPuma J."/>
        </authorList>
    </citation>
    <scope>NUCLEOTIDE SEQUENCE [LARGE SCALE GENOMIC DNA]</scope>
    <source>
        <strain evidence="6 7">AU9919</strain>
    </source>
</reference>
<accession>A0A261UWW5</accession>
<dbReference type="GO" id="GO:0000976">
    <property type="term" value="F:transcription cis-regulatory region binding"/>
    <property type="evidence" value="ECO:0007669"/>
    <property type="project" value="TreeGrafter"/>
</dbReference>
<dbReference type="SUPFAM" id="SSF53850">
    <property type="entry name" value="Periplasmic binding protein-like II"/>
    <property type="match status" value="1"/>
</dbReference>
<dbReference type="PANTHER" id="PTHR30126">
    <property type="entry name" value="HTH-TYPE TRANSCRIPTIONAL REGULATOR"/>
    <property type="match status" value="1"/>
</dbReference>
<keyword evidence="2" id="KW-0805">Transcription regulation</keyword>
<evidence type="ECO:0000259" key="5">
    <source>
        <dbReference type="PROSITE" id="PS50931"/>
    </source>
</evidence>
<evidence type="ECO:0000256" key="2">
    <source>
        <dbReference type="ARBA" id="ARBA00023015"/>
    </source>
</evidence>
<dbReference type="RefSeq" id="WP_094822701.1">
    <property type="nucleotide sequence ID" value="NZ_NEVO01000013.1"/>
</dbReference>
<dbReference type="NCBIfam" id="NF047711">
    <property type="entry name" value="PutUtilRegPtrR"/>
    <property type="match status" value="1"/>
</dbReference>
<dbReference type="InterPro" id="IPR000847">
    <property type="entry name" value="LysR_HTH_N"/>
</dbReference>
<dbReference type="CDD" id="cd08442">
    <property type="entry name" value="PBP2_YofA_SoxR_like"/>
    <property type="match status" value="1"/>
</dbReference>
<proteinExistence type="inferred from homology"/>
<dbReference type="Gene3D" id="1.10.10.10">
    <property type="entry name" value="Winged helix-like DNA-binding domain superfamily/Winged helix DNA-binding domain"/>
    <property type="match status" value="1"/>
</dbReference>
<gene>
    <name evidence="6" type="ORF">CAL20_02310</name>
</gene>
<organism evidence="6 7">
    <name type="scientific">Bordetella genomosp. 4</name>
    <dbReference type="NCBI Taxonomy" id="463044"/>
    <lineage>
        <taxon>Bacteria</taxon>
        <taxon>Pseudomonadati</taxon>
        <taxon>Pseudomonadota</taxon>
        <taxon>Betaproteobacteria</taxon>
        <taxon>Burkholderiales</taxon>
        <taxon>Alcaligenaceae</taxon>
        <taxon>Bordetella</taxon>
    </lineage>
</organism>
<evidence type="ECO:0000256" key="3">
    <source>
        <dbReference type="ARBA" id="ARBA00023125"/>
    </source>
</evidence>
<sequence length="292" mass="31554">MDLVQLEIFCAVAAHKSIAAAAEAVHRVPSNLTTRLKQLESDLGVDLFIRENNRLRLSATGHNFLDYAQRILGLVEEARTAVSGTEPAGWFPIGALESTAAVRIPAVLAEFNGRYPKVELDLATGPSGPMIDGVLDGRLVAALVDGPINHPALRGVAVFEEEMVVIAPIQHAPIRRGRDAAGEAIYVFRQNCSYRHHFEKWFAADKAIPGKVRELESYHSMLACVSAGGGLAIMPRAMLESMPGYTSVTAWPMHGAFSVLPTWLIWRSDTVSRALDAFAALLQEHAPVAAAA</sequence>
<comment type="similarity">
    <text evidence="1">Belongs to the LysR transcriptional regulatory family.</text>
</comment>
<dbReference type="InterPro" id="IPR005119">
    <property type="entry name" value="LysR_subst-bd"/>
</dbReference>
<dbReference type="FunFam" id="1.10.10.10:FF:000001">
    <property type="entry name" value="LysR family transcriptional regulator"/>
    <property type="match status" value="1"/>
</dbReference>
<keyword evidence="7" id="KW-1185">Reference proteome</keyword>
<protein>
    <submittedName>
        <fullName evidence="6">LysR family transcriptional regulator</fullName>
    </submittedName>
</protein>
<evidence type="ECO:0000313" key="6">
    <source>
        <dbReference type="EMBL" id="OZI66165.1"/>
    </source>
</evidence>
<dbReference type="InterPro" id="IPR036390">
    <property type="entry name" value="WH_DNA-bd_sf"/>
</dbReference>
<dbReference type="Pfam" id="PF00126">
    <property type="entry name" value="HTH_1"/>
    <property type="match status" value="1"/>
</dbReference>
<name>A0A261UWW5_9BORD</name>
<feature type="domain" description="HTH lysR-type" evidence="5">
    <location>
        <begin position="1"/>
        <end position="58"/>
    </location>
</feature>
<keyword evidence="3" id="KW-0238">DNA-binding</keyword>
<comment type="caution">
    <text evidence="6">The sequence shown here is derived from an EMBL/GenBank/DDBJ whole genome shotgun (WGS) entry which is preliminary data.</text>
</comment>
<dbReference type="EMBL" id="NEVQ01000002">
    <property type="protein sequence ID" value="OZI66165.1"/>
    <property type="molecule type" value="Genomic_DNA"/>
</dbReference>
<dbReference type="PANTHER" id="PTHR30126:SF40">
    <property type="entry name" value="HTH-TYPE TRANSCRIPTIONAL REGULATOR GLTR"/>
    <property type="match status" value="1"/>
</dbReference>
<dbReference type="PROSITE" id="PS50931">
    <property type="entry name" value="HTH_LYSR"/>
    <property type="match status" value="1"/>
</dbReference>
<evidence type="ECO:0000313" key="7">
    <source>
        <dbReference type="Proteomes" id="UP000216885"/>
    </source>
</evidence>
<evidence type="ECO:0000256" key="4">
    <source>
        <dbReference type="ARBA" id="ARBA00023163"/>
    </source>
</evidence>
<dbReference type="Gene3D" id="3.40.190.290">
    <property type="match status" value="1"/>
</dbReference>
<keyword evidence="4" id="KW-0804">Transcription</keyword>
<dbReference type="SUPFAM" id="SSF46785">
    <property type="entry name" value="Winged helix' DNA-binding domain"/>
    <property type="match status" value="1"/>
</dbReference>
<dbReference type="Pfam" id="PF03466">
    <property type="entry name" value="LysR_substrate"/>
    <property type="match status" value="1"/>
</dbReference>
<dbReference type="OrthoDB" id="464481at2"/>
<dbReference type="InterPro" id="IPR036388">
    <property type="entry name" value="WH-like_DNA-bd_sf"/>
</dbReference>